<dbReference type="InterPro" id="IPR029058">
    <property type="entry name" value="AB_hydrolase_fold"/>
</dbReference>
<dbReference type="InterPro" id="IPR000073">
    <property type="entry name" value="AB_hydrolase_1"/>
</dbReference>
<name>A0A7W6JA45_9CAUL</name>
<dbReference type="Proteomes" id="UP000529946">
    <property type="component" value="Unassembled WGS sequence"/>
</dbReference>
<evidence type="ECO:0000259" key="2">
    <source>
        <dbReference type="Pfam" id="PF12697"/>
    </source>
</evidence>
<feature type="signal peptide" evidence="1">
    <location>
        <begin position="1"/>
        <end position="26"/>
    </location>
</feature>
<proteinExistence type="predicted"/>
<protein>
    <submittedName>
        <fullName evidence="3">Pimeloyl-ACP methyl ester carboxylesterase</fullName>
    </submittedName>
</protein>
<gene>
    <name evidence="3" type="ORF">GGR12_000194</name>
</gene>
<reference evidence="3 4" key="1">
    <citation type="submission" date="2020-08" db="EMBL/GenBank/DDBJ databases">
        <title>Genomic Encyclopedia of Type Strains, Phase IV (KMG-IV): sequencing the most valuable type-strain genomes for metagenomic binning, comparative biology and taxonomic classification.</title>
        <authorList>
            <person name="Goeker M."/>
        </authorList>
    </citation>
    <scope>NUCLEOTIDE SEQUENCE [LARGE SCALE GENOMIC DNA]</scope>
    <source>
        <strain evidence="3 4">DSM 23960</strain>
    </source>
</reference>
<dbReference type="RefSeq" id="WP_246328701.1">
    <property type="nucleotide sequence ID" value="NZ_BAAAER010000002.1"/>
</dbReference>
<feature type="chain" id="PRO_5030854362" evidence="1">
    <location>
        <begin position="27"/>
        <end position="296"/>
    </location>
</feature>
<dbReference type="Gene3D" id="3.40.50.1820">
    <property type="entry name" value="alpha/beta hydrolase"/>
    <property type="match status" value="1"/>
</dbReference>
<dbReference type="SUPFAM" id="SSF53474">
    <property type="entry name" value="alpha/beta-Hydrolases"/>
    <property type="match status" value="1"/>
</dbReference>
<dbReference type="InterPro" id="IPR006311">
    <property type="entry name" value="TAT_signal"/>
</dbReference>
<keyword evidence="1" id="KW-0732">Signal</keyword>
<evidence type="ECO:0000313" key="3">
    <source>
        <dbReference type="EMBL" id="MBB4081355.1"/>
    </source>
</evidence>
<feature type="domain" description="AB hydrolase-1" evidence="2">
    <location>
        <begin position="46"/>
        <end position="290"/>
    </location>
</feature>
<comment type="caution">
    <text evidence="3">The sequence shown here is derived from an EMBL/GenBank/DDBJ whole genome shotgun (WGS) entry which is preliminary data.</text>
</comment>
<evidence type="ECO:0000313" key="4">
    <source>
        <dbReference type="Proteomes" id="UP000529946"/>
    </source>
</evidence>
<keyword evidence="4" id="KW-1185">Reference proteome</keyword>
<evidence type="ECO:0000256" key="1">
    <source>
        <dbReference type="SAM" id="SignalP"/>
    </source>
</evidence>
<dbReference type="Pfam" id="PF12697">
    <property type="entry name" value="Abhydrolase_6"/>
    <property type="match status" value="1"/>
</dbReference>
<dbReference type="AlphaFoldDB" id="A0A7W6JA45"/>
<organism evidence="3 4">
    <name type="scientific">Brevundimonas lenta</name>
    <dbReference type="NCBI Taxonomy" id="424796"/>
    <lineage>
        <taxon>Bacteria</taxon>
        <taxon>Pseudomonadati</taxon>
        <taxon>Pseudomonadota</taxon>
        <taxon>Alphaproteobacteria</taxon>
        <taxon>Caulobacterales</taxon>
        <taxon>Caulobacteraceae</taxon>
        <taxon>Brevundimonas</taxon>
    </lineage>
</organism>
<dbReference type="PROSITE" id="PS51318">
    <property type="entry name" value="TAT"/>
    <property type="match status" value="1"/>
</dbReference>
<sequence>MEQRRNILKGALAGGMLCAAGSGAWAQAAFASRRIVVETRGRGPDLILIPGLASTSAVWRGTADRLGGRYRLHLVSVRGFGDLAPQGNAEGAVMGAVAAEIRRYIAEQRLNRPSIIGHSMGGQLGIRVAADAPGRVARLMTVDSSPFFAALISPQATVGDVEPIAQVAYQAIQFLGDDALRARGQEMGLELGGATDALFGTMGWQGGDRKVLAQSLYEVMTIDLRRRLADITAPVTVVYGWSTDQNSPRSRTDTLFRGAYANLPRPATFEHIEGAEHMVMIDQPARFIAAVNRFLA</sequence>
<dbReference type="PANTHER" id="PTHR43194">
    <property type="entry name" value="HYDROLASE ALPHA/BETA FOLD FAMILY"/>
    <property type="match status" value="1"/>
</dbReference>
<accession>A0A7W6JA45</accession>
<dbReference type="InterPro" id="IPR050228">
    <property type="entry name" value="Carboxylesterase_BioH"/>
</dbReference>
<dbReference type="EMBL" id="JACIDM010000001">
    <property type="protein sequence ID" value="MBB4081355.1"/>
    <property type="molecule type" value="Genomic_DNA"/>
</dbReference>
<dbReference type="PANTHER" id="PTHR43194:SF2">
    <property type="entry name" value="PEROXISOMAL MEMBRANE PROTEIN LPX1"/>
    <property type="match status" value="1"/>
</dbReference>